<protein>
    <submittedName>
        <fullName evidence="4">ABC transporter substrate-binding protein</fullName>
    </submittedName>
</protein>
<name>A0A172TFH4_9BACL</name>
<feature type="region of interest" description="Disordered" evidence="2">
    <location>
        <begin position="30"/>
        <end position="50"/>
    </location>
</feature>
<feature type="compositionally biased region" description="Low complexity" evidence="2">
    <location>
        <begin position="30"/>
        <end position="46"/>
    </location>
</feature>
<reference evidence="4 5" key="1">
    <citation type="submission" date="2015-01" db="EMBL/GenBank/DDBJ databases">
        <title>Paenibacillus swuensis/DY6/whole genome sequencing.</title>
        <authorList>
            <person name="Kim M.K."/>
            <person name="Srinivasan S."/>
            <person name="Lee J.-J."/>
        </authorList>
    </citation>
    <scope>NUCLEOTIDE SEQUENCE [LARGE SCALE GENOMIC DNA]</scope>
    <source>
        <strain evidence="4 5">DY6</strain>
    </source>
</reference>
<feature type="chain" id="PRO_5039295570" evidence="3">
    <location>
        <begin position="23"/>
        <end position="538"/>
    </location>
</feature>
<accession>A0A172TFH4</accession>
<dbReference type="RefSeq" id="WP_068604296.1">
    <property type="nucleotide sequence ID" value="NZ_CP011388.1"/>
</dbReference>
<dbReference type="PANTHER" id="PTHR43649:SF33">
    <property type="entry name" value="POLYGALACTURONAN_RHAMNOGALACTURONAN-BINDING PROTEIN YTCQ"/>
    <property type="match status" value="1"/>
</dbReference>
<dbReference type="EMBL" id="CP011388">
    <property type="protein sequence ID" value="ANE45533.1"/>
    <property type="molecule type" value="Genomic_DNA"/>
</dbReference>
<keyword evidence="5" id="KW-1185">Reference proteome</keyword>
<dbReference type="InterPro" id="IPR050490">
    <property type="entry name" value="Bact_solute-bd_prot1"/>
</dbReference>
<organism evidence="4 5">
    <name type="scientific">Paenibacillus swuensis</name>
    <dbReference type="NCBI Taxonomy" id="1178515"/>
    <lineage>
        <taxon>Bacteria</taxon>
        <taxon>Bacillati</taxon>
        <taxon>Bacillota</taxon>
        <taxon>Bacilli</taxon>
        <taxon>Bacillales</taxon>
        <taxon>Paenibacillaceae</taxon>
        <taxon>Paenibacillus</taxon>
    </lineage>
</organism>
<dbReference type="Gene3D" id="3.40.190.10">
    <property type="entry name" value="Periplasmic binding protein-like II"/>
    <property type="match status" value="2"/>
</dbReference>
<dbReference type="Proteomes" id="UP000076927">
    <property type="component" value="Chromosome"/>
</dbReference>
<dbReference type="OrthoDB" id="353914at2"/>
<proteinExistence type="predicted"/>
<dbReference type="SUPFAM" id="SSF53850">
    <property type="entry name" value="Periplasmic binding protein-like II"/>
    <property type="match status" value="1"/>
</dbReference>
<sequence>MNLKKGMLASLNVIMIAALITACSGGNNTESTGGNTGNSGNKSNKGNGEKSGEVVTVNAMWMYDWFKEKKWGVDPVTKKLTEETGVQLKFSGPGGNGEEKANVMLVSGDYPEVMWMDRGPIWDKYVSSGALYAIDELAKEYGFNDLVGKYIPQHVVDSLKHPDGHLYGIPNWFNDKGEFALGKSVMVRNDIYEQMGSPEIKTIQDLESYLYKVRDSKPTFNGVKVYPLGLDYNLDFMIETPNLWGSKNKEFRYYDEANKQVKFWMYNDSTKEYLRWLNKMFLEKMIDPENFSNNDEKRNEAYNKGKWATSFSYVWDYWGPNVVLKKADPKVFYKAIPAPAGKEGVTPYFQGYGTVGWNVSVITKNAKNPEAIIRFFNHYMSPEGQIASFYGIEGETYDMKDGVPMLKDGVYDEKMKDWEAYGLKTGIRHLDMNQNQKYNWEGVSESPDRKADRQIAEAAGFDGTALGILSIDPTTPEGIAWANIKSGLLPDITKIIMAKSPEEVDTRLAETLKKYEGMGLKGVEEAWTKQYDERQAAK</sequence>
<keyword evidence="1 3" id="KW-0732">Signal</keyword>
<evidence type="ECO:0000256" key="1">
    <source>
        <dbReference type="ARBA" id="ARBA00022729"/>
    </source>
</evidence>
<gene>
    <name evidence="4" type="ORF">SY83_03525</name>
</gene>
<evidence type="ECO:0000256" key="3">
    <source>
        <dbReference type="SAM" id="SignalP"/>
    </source>
</evidence>
<dbReference type="PANTHER" id="PTHR43649">
    <property type="entry name" value="ARABINOSE-BINDING PROTEIN-RELATED"/>
    <property type="match status" value="1"/>
</dbReference>
<dbReference type="PROSITE" id="PS51257">
    <property type="entry name" value="PROKAR_LIPOPROTEIN"/>
    <property type="match status" value="1"/>
</dbReference>
<dbReference type="KEGG" id="pswu:SY83_03525"/>
<dbReference type="AlphaFoldDB" id="A0A172TFH4"/>
<evidence type="ECO:0000313" key="5">
    <source>
        <dbReference type="Proteomes" id="UP000076927"/>
    </source>
</evidence>
<evidence type="ECO:0000313" key="4">
    <source>
        <dbReference type="EMBL" id="ANE45533.1"/>
    </source>
</evidence>
<dbReference type="STRING" id="1178515.SY83_03525"/>
<evidence type="ECO:0000256" key="2">
    <source>
        <dbReference type="SAM" id="MobiDB-lite"/>
    </source>
</evidence>
<dbReference type="PATRIC" id="fig|1178515.4.peg.697"/>
<feature type="signal peptide" evidence="3">
    <location>
        <begin position="1"/>
        <end position="22"/>
    </location>
</feature>